<accession>A0ACC2AT99</accession>
<organism evidence="1 2">
    <name type="scientific">Diphasiastrum complanatum</name>
    <name type="common">Issler's clubmoss</name>
    <name type="synonym">Lycopodium complanatum</name>
    <dbReference type="NCBI Taxonomy" id="34168"/>
    <lineage>
        <taxon>Eukaryota</taxon>
        <taxon>Viridiplantae</taxon>
        <taxon>Streptophyta</taxon>
        <taxon>Embryophyta</taxon>
        <taxon>Tracheophyta</taxon>
        <taxon>Lycopodiopsida</taxon>
        <taxon>Lycopodiales</taxon>
        <taxon>Lycopodiaceae</taxon>
        <taxon>Lycopodioideae</taxon>
        <taxon>Diphasiastrum</taxon>
    </lineage>
</organism>
<proteinExistence type="predicted"/>
<comment type="caution">
    <text evidence="1">The sequence shown here is derived from an EMBL/GenBank/DDBJ whole genome shotgun (WGS) entry which is preliminary data.</text>
</comment>
<keyword evidence="2" id="KW-1185">Reference proteome</keyword>
<name>A0ACC2AT99_DIPCM</name>
<protein>
    <submittedName>
        <fullName evidence="1">Uncharacterized protein</fullName>
    </submittedName>
</protein>
<reference evidence="2" key="1">
    <citation type="journal article" date="2024" name="Proc. Natl. Acad. Sci. U.S.A.">
        <title>Extraordinary preservation of gene collinearity over three hundred million years revealed in homosporous lycophytes.</title>
        <authorList>
            <person name="Li C."/>
            <person name="Wickell D."/>
            <person name="Kuo L.Y."/>
            <person name="Chen X."/>
            <person name="Nie B."/>
            <person name="Liao X."/>
            <person name="Peng D."/>
            <person name="Ji J."/>
            <person name="Jenkins J."/>
            <person name="Williams M."/>
            <person name="Shu S."/>
            <person name="Plott C."/>
            <person name="Barry K."/>
            <person name="Rajasekar S."/>
            <person name="Grimwood J."/>
            <person name="Han X."/>
            <person name="Sun S."/>
            <person name="Hou Z."/>
            <person name="He W."/>
            <person name="Dai G."/>
            <person name="Sun C."/>
            <person name="Schmutz J."/>
            <person name="Leebens-Mack J.H."/>
            <person name="Li F.W."/>
            <person name="Wang L."/>
        </authorList>
    </citation>
    <scope>NUCLEOTIDE SEQUENCE [LARGE SCALE GENOMIC DNA]</scope>
    <source>
        <strain evidence="2">cv. PW_Plant_1</strain>
    </source>
</reference>
<evidence type="ECO:0000313" key="2">
    <source>
        <dbReference type="Proteomes" id="UP001162992"/>
    </source>
</evidence>
<dbReference type="Proteomes" id="UP001162992">
    <property type="component" value="Chromosome 19"/>
</dbReference>
<sequence length="290" mass="31194">MATRAALRYYHHCQRAARSWSCTINHNGAASRLLSTPSSAEQSQDSGKLEEAEPVETDSQDRTKLLVLGGSGFVGTNVCREALHRGLPVVSLNRSGMPSIKEPWVNNITWVRGNLFDPNPWKEILKEVSAVISCVGGFGSNEAMKKINGDANISAINAASEAGVKRYVYISAADFGLPRFFMRGYYEGKRAAEAALRSKFPYGGVILKPGFIHGTRHVGELQIPLSLIGAPLELALRNAKGLSGTPLIGQLLIPPVKVTTVAKAAIRSAIDNAVPPGDLDVWGIIRLGDH</sequence>
<evidence type="ECO:0000313" key="1">
    <source>
        <dbReference type="EMBL" id="KAJ7520743.1"/>
    </source>
</evidence>
<gene>
    <name evidence="1" type="ORF">O6H91_19G020800</name>
</gene>
<dbReference type="EMBL" id="CM055110">
    <property type="protein sequence ID" value="KAJ7520743.1"/>
    <property type="molecule type" value="Genomic_DNA"/>
</dbReference>